<dbReference type="SUPFAM" id="SSF160935">
    <property type="entry name" value="VPA0735-like"/>
    <property type="match status" value="1"/>
</dbReference>
<dbReference type="InterPro" id="IPR037049">
    <property type="entry name" value="DUF1214_C_sf"/>
</dbReference>
<feature type="region of interest" description="Disordered" evidence="1">
    <location>
        <begin position="407"/>
        <end position="428"/>
    </location>
</feature>
<dbReference type="InterPro" id="IPR010621">
    <property type="entry name" value="DUF1214"/>
</dbReference>
<proteinExistence type="predicted"/>
<evidence type="ECO:0000313" key="4">
    <source>
        <dbReference type="EMBL" id="MRS98256.1"/>
    </source>
</evidence>
<feature type="domain" description="DUF1214" evidence="2">
    <location>
        <begin position="363"/>
        <end position="471"/>
    </location>
</feature>
<dbReference type="Proteomes" id="UP000441032">
    <property type="component" value="Unassembled WGS sequence"/>
</dbReference>
<evidence type="ECO:0000313" key="5">
    <source>
        <dbReference type="Proteomes" id="UP000441032"/>
    </source>
</evidence>
<dbReference type="InterPro" id="IPR010679">
    <property type="entry name" value="DUF1254"/>
</dbReference>
<dbReference type="EMBL" id="WJYN01000002">
    <property type="protein sequence ID" value="MRS98256.1"/>
    <property type="molecule type" value="Genomic_DNA"/>
</dbReference>
<organism evidence="4 5">
    <name type="scientific">Ralstonia pickettii</name>
    <name type="common">Burkholderia pickettii</name>
    <dbReference type="NCBI Taxonomy" id="329"/>
    <lineage>
        <taxon>Bacteria</taxon>
        <taxon>Pseudomonadati</taxon>
        <taxon>Pseudomonadota</taxon>
        <taxon>Betaproteobacteria</taxon>
        <taxon>Burkholderiales</taxon>
        <taxon>Burkholderiaceae</taxon>
        <taxon>Ralstonia</taxon>
    </lineage>
</organism>
<accession>A0A7X2L9S3</accession>
<sequence>MTHCPAPARPLTQLAAVALSVVAWAITLGLAGCSTQNTATTAPIEQRLPQPNEALVRSAYVYAFPLMMTDALLQTTSALAPAGTFMHQRTLEDETLPTGVRARVDVLASSAFVDLRNGPVVLSLPDTGRRHIWVALHDAWSDVFESLGNRTTGPRAAHYALTPPGWEGTLPAGVKQIAAPTNLVWVVARTQVAGPRDLAAARRVQDRYRINPLDAFGKTSLREAEAEAKVNTDKATDLDVSVEAARRRVTALDANSYFTRFAELLKDNPPHAADSTMLQSLRDLGIVPGAPFDAKAVSAANLKVMDGGVAAARETLSLAVKQPSITQNGWFIPRMVGAYGLDYAQRAIVAWNGGGTDLPQDMLVATAKTDTNGMALDSTHRYVLHFERNQLPPENAGWAIAALSTDRQPRSAAERPGLRNMLSEADHPRLNRDGSLDILIQRAPPKGMRNNWLPPPTGPFLLRMQLTWPKEAALDGTWLPPTVQRHDTSLP</sequence>
<dbReference type="Gene3D" id="2.60.120.600">
    <property type="entry name" value="Domain of unknown function DUF1214, C-terminal domain"/>
    <property type="match status" value="1"/>
</dbReference>
<name>A0A7X2L9S3_RALPI</name>
<dbReference type="Pfam" id="PF06742">
    <property type="entry name" value="DUF1214"/>
    <property type="match status" value="1"/>
</dbReference>
<protein>
    <submittedName>
        <fullName evidence="4">DUF1254 domain-containing protein</fullName>
    </submittedName>
</protein>
<reference evidence="4 5" key="1">
    <citation type="submission" date="2019-11" db="EMBL/GenBank/DDBJ databases">
        <title>Phenotypic characterization of an OXA-22 and OXA-60 co-producing Ralstonia pickettii clinical strain.</title>
        <authorList>
            <person name="He F."/>
        </authorList>
    </citation>
    <scope>NUCLEOTIDE SEQUENCE [LARGE SCALE GENOMIC DNA]</scope>
    <source>
        <strain evidence="4 5">PSLESD1</strain>
    </source>
</reference>
<evidence type="ECO:0000259" key="2">
    <source>
        <dbReference type="Pfam" id="PF06742"/>
    </source>
</evidence>
<dbReference type="RefSeq" id="WP_154206198.1">
    <property type="nucleotide sequence ID" value="NZ_WJYN01000002.1"/>
</dbReference>
<dbReference type="InterPro" id="IPR037050">
    <property type="entry name" value="DUF1254_sf"/>
</dbReference>
<dbReference type="PANTHER" id="PTHR36509">
    <property type="entry name" value="BLL3101 PROTEIN"/>
    <property type="match status" value="1"/>
</dbReference>
<evidence type="ECO:0000259" key="3">
    <source>
        <dbReference type="Pfam" id="PF06863"/>
    </source>
</evidence>
<comment type="caution">
    <text evidence="4">The sequence shown here is derived from an EMBL/GenBank/DDBJ whole genome shotgun (WGS) entry which is preliminary data.</text>
</comment>
<dbReference type="Gene3D" id="1.10.3360.10">
    <property type="entry name" value="VPA0735-like domain"/>
    <property type="match status" value="1"/>
</dbReference>
<dbReference type="Pfam" id="PF06863">
    <property type="entry name" value="DUF1254"/>
    <property type="match status" value="1"/>
</dbReference>
<dbReference type="AlphaFoldDB" id="A0A7X2L9S3"/>
<feature type="domain" description="DUF1254" evidence="3">
    <location>
        <begin position="84"/>
        <end position="212"/>
    </location>
</feature>
<gene>
    <name evidence="4" type="ORF">GJQ57_06250</name>
</gene>
<dbReference type="PANTHER" id="PTHR36509:SF2">
    <property type="entry name" value="BLL3101 PROTEIN"/>
    <property type="match status" value="1"/>
</dbReference>
<evidence type="ECO:0000256" key="1">
    <source>
        <dbReference type="SAM" id="MobiDB-lite"/>
    </source>
</evidence>
<dbReference type="Gene3D" id="2.60.40.1610">
    <property type="entry name" value="Domain of unknown function DUF1254"/>
    <property type="match status" value="1"/>
</dbReference>
<feature type="compositionally biased region" description="Basic and acidic residues" evidence="1">
    <location>
        <begin position="407"/>
        <end position="417"/>
    </location>
</feature>